<dbReference type="PANTHER" id="PTHR37816:SF1">
    <property type="entry name" value="TOXIN"/>
    <property type="match status" value="1"/>
</dbReference>
<accession>A0A1H1QV68</accession>
<keyword evidence="2" id="KW-0418">Kinase</keyword>
<dbReference type="GO" id="GO:0016301">
    <property type="term" value="F:kinase activity"/>
    <property type="evidence" value="ECO:0007669"/>
    <property type="project" value="UniProtKB-KW"/>
</dbReference>
<gene>
    <name evidence="2" type="ORF">SAMN04489716_0410</name>
</gene>
<evidence type="ECO:0000313" key="2">
    <source>
        <dbReference type="EMBL" id="SDS27368.1"/>
    </source>
</evidence>
<dbReference type="OrthoDB" id="3199600at2"/>
<evidence type="ECO:0000259" key="1">
    <source>
        <dbReference type="SMART" id="SM00382"/>
    </source>
</evidence>
<dbReference type="PANTHER" id="PTHR37816">
    <property type="entry name" value="YALI0E33011P"/>
    <property type="match status" value="1"/>
</dbReference>
<keyword evidence="3" id="KW-1185">Reference proteome</keyword>
<reference evidence="2 3" key="1">
    <citation type="submission" date="2016-10" db="EMBL/GenBank/DDBJ databases">
        <authorList>
            <person name="de Groot N.N."/>
        </authorList>
    </citation>
    <scope>NUCLEOTIDE SEQUENCE [LARGE SCALE GENOMIC DNA]</scope>
    <source>
        <strain evidence="2 3">DSM 43941</strain>
    </source>
</reference>
<organism evidence="2 3">
    <name type="scientific">Actinoplanes derwentensis</name>
    <dbReference type="NCBI Taxonomy" id="113562"/>
    <lineage>
        <taxon>Bacteria</taxon>
        <taxon>Bacillati</taxon>
        <taxon>Actinomycetota</taxon>
        <taxon>Actinomycetes</taxon>
        <taxon>Micromonosporales</taxon>
        <taxon>Micromonosporaceae</taxon>
        <taxon>Actinoplanes</taxon>
    </lineage>
</organism>
<proteinExistence type="predicted"/>
<dbReference type="InterPro" id="IPR003593">
    <property type="entry name" value="AAA+_ATPase"/>
</dbReference>
<dbReference type="Gene3D" id="3.40.50.300">
    <property type="entry name" value="P-loop containing nucleotide triphosphate hydrolases"/>
    <property type="match status" value="1"/>
</dbReference>
<dbReference type="EMBL" id="LT629758">
    <property type="protein sequence ID" value="SDS27368.1"/>
    <property type="molecule type" value="Genomic_DNA"/>
</dbReference>
<evidence type="ECO:0000313" key="3">
    <source>
        <dbReference type="Proteomes" id="UP000198688"/>
    </source>
</evidence>
<dbReference type="Proteomes" id="UP000198688">
    <property type="component" value="Chromosome I"/>
</dbReference>
<name>A0A1H1QV68_9ACTN</name>
<dbReference type="AlphaFoldDB" id="A0A1H1QV68"/>
<protein>
    <submittedName>
        <fullName evidence="2">Adenylate kinase</fullName>
    </submittedName>
</protein>
<dbReference type="RefSeq" id="WP_092541061.1">
    <property type="nucleotide sequence ID" value="NZ_BOMJ01000040.1"/>
</dbReference>
<sequence>MPLLNWDDTLPGRPRRVLVAGVSGSGKTTLAALVARSWQLPRVELDALPHGPDWQPRQTFVAEVEAFAAQPRWVTEWQFTTRLGDVLHSRADCVLWLDHPRHLVMRQVIGRTVARRVQREPLWNGNIEPPLRTVFTDRDHVIRWAWRTFGGPGARVRTLLERRGHDVVVVRLRGRRQVTRWAGHNLGEDHG</sequence>
<dbReference type="STRING" id="113562.SAMN04489716_0410"/>
<dbReference type="SMART" id="SM00382">
    <property type="entry name" value="AAA"/>
    <property type="match status" value="1"/>
</dbReference>
<feature type="domain" description="AAA+ ATPase" evidence="1">
    <location>
        <begin position="13"/>
        <end position="175"/>
    </location>
</feature>
<dbReference type="SUPFAM" id="SSF52540">
    <property type="entry name" value="P-loop containing nucleoside triphosphate hydrolases"/>
    <property type="match status" value="1"/>
</dbReference>
<dbReference type="InterPro" id="IPR052922">
    <property type="entry name" value="Cytidylate_Kinase-2"/>
</dbReference>
<dbReference type="InterPro" id="IPR027417">
    <property type="entry name" value="P-loop_NTPase"/>
</dbReference>
<keyword evidence="2" id="KW-0808">Transferase</keyword>